<dbReference type="OrthoDB" id="9806170at2"/>
<feature type="domain" description="Formyl transferase N-terminal" evidence="5">
    <location>
        <begin position="7"/>
        <end position="193"/>
    </location>
</feature>
<feature type="site" description="Raises pKa of active site His" evidence="4">
    <location>
        <position position="155"/>
    </location>
</feature>
<dbReference type="InterPro" id="IPR002376">
    <property type="entry name" value="Formyl_transf_N"/>
</dbReference>
<dbReference type="PANTHER" id="PTHR43369:SF2">
    <property type="entry name" value="PHOSPHORIBOSYLGLYCINAMIDE FORMYLTRANSFERASE"/>
    <property type="match status" value="1"/>
</dbReference>
<dbReference type="HAMAP" id="MF_01930">
    <property type="entry name" value="PurN"/>
    <property type="match status" value="1"/>
</dbReference>
<proteinExistence type="inferred from homology"/>
<comment type="function">
    <text evidence="4">Catalyzes the transfer of a formyl group from 10-formyltetrahydrofolate to 5-phospho-ribosyl-glycinamide (GAR), producing 5-phospho-ribosyl-N-formylglycinamide (FGAR) and tetrahydrofolate.</text>
</comment>
<comment type="catalytic activity">
    <reaction evidence="4">
        <text>N(1)-(5-phospho-beta-D-ribosyl)glycinamide + (6R)-10-formyltetrahydrofolate = N(2)-formyl-N(1)-(5-phospho-beta-D-ribosyl)glycinamide + (6S)-5,6,7,8-tetrahydrofolate + H(+)</text>
        <dbReference type="Rhea" id="RHEA:15053"/>
        <dbReference type="ChEBI" id="CHEBI:15378"/>
        <dbReference type="ChEBI" id="CHEBI:57453"/>
        <dbReference type="ChEBI" id="CHEBI:143788"/>
        <dbReference type="ChEBI" id="CHEBI:147286"/>
        <dbReference type="ChEBI" id="CHEBI:195366"/>
        <dbReference type="EC" id="2.1.2.2"/>
    </reaction>
</comment>
<dbReference type="EMBL" id="LT629804">
    <property type="protein sequence ID" value="SDU81276.1"/>
    <property type="molecule type" value="Genomic_DNA"/>
</dbReference>
<dbReference type="SUPFAM" id="SSF53328">
    <property type="entry name" value="Formyltransferase"/>
    <property type="match status" value="1"/>
</dbReference>
<dbReference type="CDD" id="cd08645">
    <property type="entry name" value="FMT_core_GART"/>
    <property type="match status" value="1"/>
</dbReference>
<evidence type="ECO:0000313" key="7">
    <source>
        <dbReference type="Proteomes" id="UP000214355"/>
    </source>
</evidence>
<name>A0A1H2LLK9_9ACTO</name>
<dbReference type="NCBIfam" id="TIGR00639">
    <property type="entry name" value="PurN"/>
    <property type="match status" value="1"/>
</dbReference>
<accession>A0A1H2LLK9</accession>
<gene>
    <name evidence="4" type="primary">purN</name>
    <name evidence="6" type="ORF">SAMN04489737_1468</name>
</gene>
<evidence type="ECO:0000256" key="4">
    <source>
        <dbReference type="HAMAP-Rule" id="MF_01930"/>
    </source>
</evidence>
<dbReference type="Pfam" id="PF00551">
    <property type="entry name" value="Formyl_trans_N"/>
    <property type="match status" value="1"/>
</dbReference>
<evidence type="ECO:0000313" key="6">
    <source>
        <dbReference type="EMBL" id="SDU81276.1"/>
    </source>
</evidence>
<dbReference type="InterPro" id="IPR036477">
    <property type="entry name" value="Formyl_transf_N_sf"/>
</dbReference>
<dbReference type="STRING" id="131112.SAMN04489737_1468"/>
<evidence type="ECO:0000259" key="5">
    <source>
        <dbReference type="Pfam" id="PF00551"/>
    </source>
</evidence>
<comment type="pathway">
    <text evidence="1 4">Purine metabolism; IMP biosynthesis via de novo pathway; N(2)-formyl-N(1)-(5-phospho-D-ribosyl)glycinamide from N(1)-(5-phospho-D-ribosyl)glycinamide (10-formyl THF route): step 1/1.</text>
</comment>
<keyword evidence="2 4" id="KW-0808">Transferase</keyword>
<comment type="similarity">
    <text evidence="4">Belongs to the GART family.</text>
</comment>
<dbReference type="UniPathway" id="UPA00074">
    <property type="reaction ID" value="UER00126"/>
</dbReference>
<keyword evidence="3 4" id="KW-0658">Purine biosynthesis</keyword>
<dbReference type="GO" id="GO:0004644">
    <property type="term" value="F:phosphoribosylglycinamide formyltransferase activity"/>
    <property type="evidence" value="ECO:0007669"/>
    <property type="project" value="UniProtKB-UniRule"/>
</dbReference>
<dbReference type="PANTHER" id="PTHR43369">
    <property type="entry name" value="PHOSPHORIBOSYLGLYCINAMIDE FORMYLTRANSFERASE"/>
    <property type="match status" value="1"/>
</dbReference>
<organism evidence="6 7">
    <name type="scientific">Arcanobacterium phocae</name>
    <dbReference type="NCBI Taxonomy" id="131112"/>
    <lineage>
        <taxon>Bacteria</taxon>
        <taxon>Bacillati</taxon>
        <taxon>Actinomycetota</taxon>
        <taxon>Actinomycetes</taxon>
        <taxon>Actinomycetales</taxon>
        <taxon>Actinomycetaceae</taxon>
        <taxon>Arcanobacterium</taxon>
    </lineage>
</organism>
<feature type="binding site" evidence="4">
    <location>
        <begin position="16"/>
        <end position="18"/>
    </location>
    <ligand>
        <name>N(1)-(5-phospho-beta-D-ribosyl)glycinamide</name>
        <dbReference type="ChEBI" id="CHEBI:143788"/>
    </ligand>
</feature>
<feature type="binding site" evidence="4">
    <location>
        <position position="112"/>
    </location>
    <ligand>
        <name>(6R)-10-formyltetrahydrofolate</name>
        <dbReference type="ChEBI" id="CHEBI:195366"/>
    </ligand>
</feature>
<feature type="active site" description="Proton donor" evidence="4">
    <location>
        <position position="114"/>
    </location>
</feature>
<dbReference type="EC" id="2.1.2.2" evidence="4"/>
<dbReference type="GeneID" id="65345197"/>
<dbReference type="GO" id="GO:0006189">
    <property type="term" value="P:'de novo' IMP biosynthetic process"/>
    <property type="evidence" value="ECO:0007669"/>
    <property type="project" value="UniProtKB-UniRule"/>
</dbReference>
<keyword evidence="7" id="KW-1185">Reference proteome</keyword>
<dbReference type="InterPro" id="IPR004607">
    <property type="entry name" value="GART"/>
</dbReference>
<dbReference type="RefSeq" id="WP_091281673.1">
    <property type="nucleotide sequence ID" value="NZ_JABAPH010000001.1"/>
</dbReference>
<dbReference type="Proteomes" id="UP000214355">
    <property type="component" value="Chromosome I"/>
</dbReference>
<dbReference type="GO" id="GO:0005829">
    <property type="term" value="C:cytosol"/>
    <property type="evidence" value="ECO:0007669"/>
    <property type="project" value="TreeGrafter"/>
</dbReference>
<evidence type="ECO:0000256" key="3">
    <source>
        <dbReference type="ARBA" id="ARBA00022755"/>
    </source>
</evidence>
<dbReference type="Gene3D" id="3.40.50.170">
    <property type="entry name" value="Formyl transferase, N-terminal domain"/>
    <property type="match status" value="1"/>
</dbReference>
<reference evidence="7" key="1">
    <citation type="submission" date="2016-10" db="EMBL/GenBank/DDBJ databases">
        <authorList>
            <person name="Varghese N."/>
            <person name="Submissions S."/>
        </authorList>
    </citation>
    <scope>NUCLEOTIDE SEQUENCE [LARGE SCALE GENOMIC DNA]</scope>
    <source>
        <strain evidence="7">DSM 10002</strain>
    </source>
</reference>
<evidence type="ECO:0000256" key="2">
    <source>
        <dbReference type="ARBA" id="ARBA00022679"/>
    </source>
</evidence>
<protein>
    <recommendedName>
        <fullName evidence="4">Phosphoribosylglycinamide formyltransferase</fullName>
        <ecNumber evidence="4">2.1.2.2</ecNumber>
    </recommendedName>
    <alternativeName>
        <fullName evidence="4">5'-phosphoribosylglycinamide transformylase</fullName>
    </alternativeName>
    <alternativeName>
        <fullName evidence="4">GAR transformylase</fullName>
        <shortName evidence="4">GART</shortName>
    </alternativeName>
</protein>
<evidence type="ECO:0000256" key="1">
    <source>
        <dbReference type="ARBA" id="ARBA00005054"/>
    </source>
</evidence>
<comment type="caution">
    <text evidence="4">Lacks conserved residue(s) required for the propagation of feature annotation.</text>
</comment>
<dbReference type="AlphaFoldDB" id="A0A1H2LLK9"/>
<sequence length="203" mass="21946">MTRNKARIAVLISGNGSNLQAILDAAATGALAHGTVELVISSSSQAYGITRARDAGVPVDVVRRQEFATQAEFDDALSQIIDQYQIDLIVLAGYMNILSKQFVERYPNRIVNVHPSLIPAFSGPGFYGLKVHEAVVAAGVKVSGATVHYVTEVCDGGQILAQETVPVYETDTPQDVQKRVLTEVEHIIYPRVIEQLSKEIAGN</sequence>